<evidence type="ECO:0000313" key="5">
    <source>
        <dbReference type="Proteomes" id="UP000187203"/>
    </source>
</evidence>
<keyword evidence="2" id="KW-0472">Membrane</keyword>
<feature type="transmembrane region" description="Helical" evidence="2">
    <location>
        <begin position="153"/>
        <end position="171"/>
    </location>
</feature>
<keyword evidence="1" id="KW-0732">Signal</keyword>
<dbReference type="EMBL" id="AWUE01013895">
    <property type="protein sequence ID" value="OMP05708.1"/>
    <property type="molecule type" value="Genomic_DNA"/>
</dbReference>
<organism evidence="4 5">
    <name type="scientific">Corchorus olitorius</name>
    <dbReference type="NCBI Taxonomy" id="93759"/>
    <lineage>
        <taxon>Eukaryota</taxon>
        <taxon>Viridiplantae</taxon>
        <taxon>Streptophyta</taxon>
        <taxon>Embryophyta</taxon>
        <taxon>Tracheophyta</taxon>
        <taxon>Spermatophyta</taxon>
        <taxon>Magnoliopsida</taxon>
        <taxon>eudicotyledons</taxon>
        <taxon>Gunneridae</taxon>
        <taxon>Pentapetalae</taxon>
        <taxon>rosids</taxon>
        <taxon>malvids</taxon>
        <taxon>Malvales</taxon>
        <taxon>Malvaceae</taxon>
        <taxon>Grewioideae</taxon>
        <taxon>Apeibeae</taxon>
        <taxon>Corchorus</taxon>
    </lineage>
</organism>
<dbReference type="InterPro" id="IPR014710">
    <property type="entry name" value="RmlC-like_jellyroll"/>
</dbReference>
<gene>
    <name evidence="4" type="ORF">COLO4_08618</name>
</gene>
<dbReference type="OrthoDB" id="1935583at2759"/>
<accession>A0A1R3KFA2</accession>
<feature type="domain" description="Cupin type-1" evidence="3">
    <location>
        <begin position="3"/>
        <end position="46"/>
    </location>
</feature>
<evidence type="ECO:0000313" key="4">
    <source>
        <dbReference type="EMBL" id="OMP05708.1"/>
    </source>
</evidence>
<name>A0A1R3KFA2_9ROSI</name>
<evidence type="ECO:0000259" key="3">
    <source>
        <dbReference type="Pfam" id="PF00190"/>
    </source>
</evidence>
<keyword evidence="2" id="KW-1133">Transmembrane helix</keyword>
<dbReference type="STRING" id="93759.A0A1R3KFA2"/>
<dbReference type="InterPro" id="IPR006045">
    <property type="entry name" value="Cupin_1"/>
</dbReference>
<keyword evidence="5" id="KW-1185">Reference proteome</keyword>
<dbReference type="AlphaFoldDB" id="A0A1R3KFA2"/>
<dbReference type="Gene3D" id="2.60.120.10">
    <property type="entry name" value="Jelly Rolls"/>
    <property type="match status" value="1"/>
</dbReference>
<dbReference type="InterPro" id="IPR011051">
    <property type="entry name" value="RmlC_Cupin_sf"/>
</dbReference>
<evidence type="ECO:0000256" key="1">
    <source>
        <dbReference type="ARBA" id="ARBA00022729"/>
    </source>
</evidence>
<dbReference type="Proteomes" id="UP000187203">
    <property type="component" value="Unassembled WGS sequence"/>
</dbReference>
<evidence type="ECO:0000256" key="2">
    <source>
        <dbReference type="SAM" id="Phobius"/>
    </source>
</evidence>
<dbReference type="Pfam" id="PF00190">
    <property type="entry name" value="Cupin_1"/>
    <property type="match status" value="1"/>
</dbReference>
<comment type="caution">
    <text evidence="4">The sequence shown here is derived from an EMBL/GenBank/DDBJ whole genome shotgun (WGS) entry which is preliminary data.</text>
</comment>
<reference evidence="5" key="1">
    <citation type="submission" date="2013-09" db="EMBL/GenBank/DDBJ databases">
        <title>Corchorus olitorius genome sequencing.</title>
        <authorList>
            <person name="Alam M."/>
            <person name="Haque M.S."/>
            <person name="Islam M.S."/>
            <person name="Emdad E.M."/>
            <person name="Islam M.M."/>
            <person name="Ahmed B."/>
            <person name="Halim A."/>
            <person name="Hossen Q.M.M."/>
            <person name="Hossain M.Z."/>
            <person name="Ahmed R."/>
            <person name="Khan M.M."/>
            <person name="Islam R."/>
            <person name="Rashid M.M."/>
            <person name="Khan S.A."/>
            <person name="Rahman M.S."/>
            <person name="Alam M."/>
            <person name="Yahiya A.S."/>
            <person name="Khan M.S."/>
            <person name="Azam M.S."/>
            <person name="Haque T."/>
            <person name="Lashkar M.Z.H."/>
            <person name="Akhand A.I."/>
            <person name="Morshed G."/>
            <person name="Roy S."/>
            <person name="Uddin K.S."/>
            <person name="Rabeya T."/>
            <person name="Hossain A.S."/>
            <person name="Chowdhury A."/>
            <person name="Snigdha A.R."/>
            <person name="Mortoza M.S."/>
            <person name="Matin S.A."/>
            <person name="Hoque S.M.E."/>
            <person name="Islam M.K."/>
            <person name="Roy D.K."/>
            <person name="Haider R."/>
            <person name="Moosa M.M."/>
            <person name="Elias S.M."/>
            <person name="Hasan A.M."/>
            <person name="Jahan S."/>
            <person name="Shafiuddin M."/>
            <person name="Mahmood N."/>
            <person name="Shommy N.S."/>
        </authorList>
    </citation>
    <scope>NUCLEOTIDE SEQUENCE [LARGE SCALE GENOMIC DNA]</scope>
    <source>
        <strain evidence="5">cv. O-4</strain>
    </source>
</reference>
<sequence length="357" mass="40255">MAKTPAVAFFAFNCQNPAYIPRANATFGSNPPIDPEILAKAFQISRDRDCVNIFMLYAPSPNSAFLKSFSSISVFYLSEFSKMIPSAGEKKQLNLAKGDRPYDFSPLPQKSCVVPINDEPHISSQAEENDNVSCQLPMTSSNMFKSENTFMEITYYGGLLFFMAIFIYEGYRYIINNDLMYPPPLLETKSFTISNLNISNSNLIGIWDVSFMFGHSMDDYADVTHYKILTSSIYYKQDMYNNLHARNSVLAKANATTFNVRQKEYARVHLEFTNVGFEAEQLGLENQVIKEISKEAENGVMNFVLEILVGAKFQKGGKIWSGLDFNGTTRYCWELMAGIDKVTGKGKLIHAKAVFCD</sequence>
<dbReference type="SUPFAM" id="SSF51182">
    <property type="entry name" value="RmlC-like cupins"/>
    <property type="match status" value="1"/>
</dbReference>
<protein>
    <submittedName>
        <fullName evidence="4">RmlC-like jelly roll</fullName>
    </submittedName>
</protein>
<proteinExistence type="predicted"/>
<keyword evidence="2" id="KW-0812">Transmembrane</keyword>